<feature type="region of interest" description="Disordered" evidence="1">
    <location>
        <begin position="1"/>
        <end position="132"/>
    </location>
</feature>
<dbReference type="OrthoDB" id="405996at2759"/>
<dbReference type="AlphaFoldDB" id="A0A316YV87"/>
<dbReference type="GO" id="GO:0043812">
    <property type="term" value="F:phosphatidylinositol-4-phosphate phosphatase activity"/>
    <property type="evidence" value="ECO:0007669"/>
    <property type="project" value="TreeGrafter"/>
</dbReference>
<evidence type="ECO:0000313" key="5">
    <source>
        <dbReference type="Proteomes" id="UP000245768"/>
    </source>
</evidence>
<dbReference type="InterPro" id="IPR034753">
    <property type="entry name" value="hSac2"/>
</dbReference>
<protein>
    <recommendedName>
        <fullName evidence="6">SAC domain-containing protein</fullName>
    </recommendedName>
</protein>
<organism evidence="4 5">
    <name type="scientific">Acaromyces ingoldii</name>
    <dbReference type="NCBI Taxonomy" id="215250"/>
    <lineage>
        <taxon>Eukaryota</taxon>
        <taxon>Fungi</taxon>
        <taxon>Dikarya</taxon>
        <taxon>Basidiomycota</taxon>
        <taxon>Ustilaginomycotina</taxon>
        <taxon>Exobasidiomycetes</taxon>
        <taxon>Exobasidiales</taxon>
        <taxon>Cryptobasidiaceae</taxon>
        <taxon>Acaromyces</taxon>
    </lineage>
</organism>
<dbReference type="EMBL" id="KZ819634">
    <property type="protein sequence ID" value="PWN92694.1"/>
    <property type="molecule type" value="Genomic_DNA"/>
</dbReference>
<dbReference type="PANTHER" id="PTHR45662">
    <property type="entry name" value="PHOSPHATIDYLINOSITIDE PHOSPHATASE SAC1"/>
    <property type="match status" value="1"/>
</dbReference>
<dbReference type="PANTHER" id="PTHR45662:SF7">
    <property type="entry name" value="SACI DOMAIN PROTEIN (AFU_ORTHOLOGUE AFUA_1G15890)"/>
    <property type="match status" value="1"/>
</dbReference>
<accession>A0A316YV87</accession>
<evidence type="ECO:0000313" key="4">
    <source>
        <dbReference type="EMBL" id="PWN92694.1"/>
    </source>
</evidence>
<feature type="compositionally biased region" description="Polar residues" evidence="1">
    <location>
        <begin position="403"/>
        <end position="420"/>
    </location>
</feature>
<reference evidence="4" key="1">
    <citation type="journal article" date="2018" name="Mol. Biol. Evol.">
        <title>Broad Genomic Sampling Reveals a Smut Pathogenic Ancestry of the Fungal Clade Ustilaginomycotina.</title>
        <authorList>
            <person name="Kijpornyongpan T."/>
            <person name="Mondo S.J."/>
            <person name="Barry K."/>
            <person name="Sandor L."/>
            <person name="Lee J."/>
            <person name="Lipzen A."/>
            <person name="Pangilinan J."/>
            <person name="LaButti K."/>
            <person name="Hainaut M."/>
            <person name="Henrissat B."/>
            <person name="Grigoriev I.V."/>
            <person name="Spatafora J.W."/>
            <person name="Aime M.C."/>
        </authorList>
    </citation>
    <scope>NUCLEOTIDE SEQUENCE [LARGE SCALE GENOMIC DNA]</scope>
    <source>
        <strain evidence="4">MCA 4198</strain>
    </source>
</reference>
<feature type="compositionally biased region" description="Low complexity" evidence="1">
    <location>
        <begin position="92"/>
        <end position="101"/>
    </location>
</feature>
<feature type="region of interest" description="Disordered" evidence="1">
    <location>
        <begin position="1000"/>
        <end position="1048"/>
    </location>
</feature>
<dbReference type="STRING" id="215250.A0A316YV87"/>
<evidence type="ECO:0008006" key="6">
    <source>
        <dbReference type="Google" id="ProtNLM"/>
    </source>
</evidence>
<dbReference type="InterPro" id="IPR022158">
    <property type="entry name" value="Inositol_phosphatase"/>
</dbReference>
<evidence type="ECO:0000259" key="2">
    <source>
        <dbReference type="PROSITE" id="PS50275"/>
    </source>
</evidence>
<feature type="compositionally biased region" description="Low complexity" evidence="1">
    <location>
        <begin position="1007"/>
        <end position="1048"/>
    </location>
</feature>
<dbReference type="Pfam" id="PF12456">
    <property type="entry name" value="hSac2"/>
    <property type="match status" value="1"/>
</dbReference>
<proteinExistence type="predicted"/>
<name>A0A316YV87_9BASI</name>
<dbReference type="GO" id="GO:0005783">
    <property type="term" value="C:endoplasmic reticulum"/>
    <property type="evidence" value="ECO:0007669"/>
    <property type="project" value="TreeGrafter"/>
</dbReference>
<feature type="region of interest" description="Disordered" evidence="1">
    <location>
        <begin position="403"/>
        <end position="424"/>
    </location>
</feature>
<dbReference type="GeneID" id="37041331"/>
<dbReference type="RefSeq" id="XP_025379892.1">
    <property type="nucleotide sequence ID" value="XM_025519415.1"/>
</dbReference>
<keyword evidence="5" id="KW-1185">Reference proteome</keyword>
<dbReference type="PROSITE" id="PS51791">
    <property type="entry name" value="HSAC2"/>
    <property type="match status" value="1"/>
</dbReference>
<sequence length="1134" mass="124196">MKGLFRRPMSGGDGSRSAGGGSSEGGLQRQSTTSAAGGGPLGAQFTIPPFPNPLPERSLSLHCTRGGLVILPSRPTPSSSEAQQDGKRSTRSTHSPRPSLSGIAEDVASAKKGAQAAESGHGARLPWSKQAKPERVNAAEVKSLLGDDAALEIQCYGIVGIQRLFKDAYLLVITSRTFAGDFVHVDMPVYKSTAVLPIPLSYARAKDVFKAESERQVIARLEAEKKIAAAAASSAAGESSSSDEDDEEESEADDVVTPSIVPRESFLQSIKDKSATVKPSKSGPWANEVVKRSRSASDDATAPQSLKLDVDAPGGLPDAQPAVVQAVLPVEEEVAKTGTIDNRVLTADQRWHEATKAELEEKVVKETARQYSRGEMWFSYDFDLTTPLQRKEELRLNKVNAQPDKTNRARSGSTTATKSNPVPFLEPHPTLPLWRRADRRFWHNEHLIRDFVDAGLHGLALPLMQGFFQVTPLPIEINSLSPPVSADVAGDAMDAVSEAASSERIEAQLLIISRRSKERAGLRYQRRGTNDEGQVANYVETEQILYVKRGNGQTHLMTFVQFRGSIPLYWSQNPFNLKPPPVLERSAAENKKACSRHFDVQVQRYGKVICINLAEQKGKEGQITQAYKDAVEQLERPNEVQYRSFDFHKECAGMKFENVRKLLDEVKDDVMEEMDCFWSSVTTTEYQGQQVNQRSTFARQRGAFRVSCLDCLDRTNVVQSAFARHMLLVQLQRLGFDIPSAKGEKDEAFDFAFNDSWANNGDMVSQIYAGTRALKGDFTRTGKRNLIGMMNDATASVYRMVQGAVSDFFKQTVADFQYGQLSLSALERYNDDLAAQDPSEGHRLRRVRASAIETCAAMVLEADKPEETLLAGWTLFSTIEPNSIASSKLEEKVVLLTTKAIYCCGYDFTAEKLVEFSRILLGDVVGIQKGLYLLAPNEGYHPEDHWGFVVSFLNEETRVNTASIKNVPKVADAKGATSFLAFRAVSDEFAGTLTKVRRDAAVGKQKSSSSSSSRASSRSRGLFGFGPRSSSSRSSSLTAAAAASAPTAMERREALEAASISDDDDDGPTPRSGHEIVDRIVDLILDECILSGSADEDGQDGFVTEKTIQSLAQAKQNASLFAPLIEGIKRRVWL</sequence>
<dbReference type="Proteomes" id="UP000245768">
    <property type="component" value="Unassembled WGS sequence"/>
</dbReference>
<dbReference type="InParanoid" id="A0A316YV87"/>
<feature type="domain" description="HSac2" evidence="3">
    <location>
        <begin position="842"/>
        <end position="1023"/>
    </location>
</feature>
<dbReference type="InterPro" id="IPR002013">
    <property type="entry name" value="SAC_dom"/>
</dbReference>
<evidence type="ECO:0000256" key="1">
    <source>
        <dbReference type="SAM" id="MobiDB-lite"/>
    </source>
</evidence>
<gene>
    <name evidence="4" type="ORF">FA10DRAFT_246564</name>
</gene>
<feature type="domain" description="SAC" evidence="2">
    <location>
        <begin position="367"/>
        <end position="770"/>
    </location>
</feature>
<dbReference type="GO" id="GO:0046856">
    <property type="term" value="P:phosphatidylinositol dephosphorylation"/>
    <property type="evidence" value="ECO:0007669"/>
    <property type="project" value="TreeGrafter"/>
</dbReference>
<dbReference type="Pfam" id="PF02383">
    <property type="entry name" value="Syja_N"/>
    <property type="match status" value="1"/>
</dbReference>
<feature type="compositionally biased region" description="Acidic residues" evidence="1">
    <location>
        <begin position="241"/>
        <end position="254"/>
    </location>
</feature>
<feature type="region of interest" description="Disordered" evidence="1">
    <location>
        <begin position="271"/>
        <end position="310"/>
    </location>
</feature>
<feature type="compositionally biased region" description="Gly residues" evidence="1">
    <location>
        <begin position="11"/>
        <end position="24"/>
    </location>
</feature>
<feature type="region of interest" description="Disordered" evidence="1">
    <location>
        <begin position="232"/>
        <end position="258"/>
    </location>
</feature>
<dbReference type="PROSITE" id="PS50275">
    <property type="entry name" value="SAC"/>
    <property type="match status" value="1"/>
</dbReference>
<evidence type="ECO:0000259" key="3">
    <source>
        <dbReference type="PROSITE" id="PS51791"/>
    </source>
</evidence>